<dbReference type="AlphaFoldDB" id="C0ETF3"/>
<proteinExistence type="predicted"/>
<dbReference type="EMBL" id="ACEP01000037">
    <property type="protein sequence ID" value="EEG37436.1"/>
    <property type="molecule type" value="Genomic_DNA"/>
</dbReference>
<sequence length="327" mass="38015">MFSKIWTKQSTKESFNKIEQLKEKIEEADTIIIGSGAGLSTSAGFTYTGDRFTKYFSDFQKKYGFQDMYSGGFYPFESFEEHWAYWSRYIYINRYMDAPKPVYEKLYDLVKEKDYFVLTTNVDHCFQKAGFDKYRLFYTQGDYGLFQCSVPCHQETYDNEEEIRKMVEAQGFVIGTRIEKSTNTLHLQPMRQLKTEKELTLPEGIIPKMAIPSELVPVCPKCGKPMSMNLRADNTFVEDEGWHNAAERYSEFLRRHKHTKTVFLELGTGYNTPGIIKYNFWNMTDSWDDATYACINLNEAAAPTEIKEKSICVGADIGEVLNQIFEK</sequence>
<protein>
    <recommendedName>
        <fullName evidence="3">Deacetylase sirtuin-type domain-containing protein</fullName>
    </recommendedName>
</protein>
<dbReference type="Gene3D" id="3.40.50.1220">
    <property type="entry name" value="TPP-binding domain"/>
    <property type="match status" value="1"/>
</dbReference>
<reference evidence="4 5" key="2">
    <citation type="submission" date="2009-02" db="EMBL/GenBank/DDBJ databases">
        <title>Draft genome sequence of Eubacterium hallii (DSM 3353).</title>
        <authorList>
            <person name="Sudarsanam P."/>
            <person name="Ley R."/>
            <person name="Guruge J."/>
            <person name="Turnbaugh P.J."/>
            <person name="Mahowald M."/>
            <person name="Liep D."/>
            <person name="Gordon J."/>
        </authorList>
    </citation>
    <scope>NUCLEOTIDE SEQUENCE [LARGE SCALE GENOMIC DNA]</scope>
    <source>
        <strain evidence="4 5">DSM 3353</strain>
    </source>
</reference>
<dbReference type="InterPro" id="IPR026590">
    <property type="entry name" value="Ssirtuin_cat_dom"/>
</dbReference>
<accession>C0ETF3</accession>
<evidence type="ECO:0000259" key="3">
    <source>
        <dbReference type="PROSITE" id="PS50305"/>
    </source>
</evidence>
<feature type="domain" description="Deacetylase sirtuin-type" evidence="3">
    <location>
        <begin position="11"/>
        <end position="327"/>
    </location>
</feature>
<comment type="caution">
    <text evidence="2">Lacks conserved residue(s) required for the propagation of feature annotation.</text>
</comment>
<gene>
    <name evidence="4" type="ORF">EUBHAL_00684</name>
</gene>
<dbReference type="GO" id="GO:0070403">
    <property type="term" value="F:NAD+ binding"/>
    <property type="evidence" value="ECO:0007669"/>
    <property type="project" value="TreeGrafter"/>
</dbReference>
<dbReference type="eggNOG" id="COG0846">
    <property type="taxonomic scope" value="Bacteria"/>
</dbReference>
<comment type="caution">
    <text evidence="4">The sequence shown here is derived from an EMBL/GenBank/DDBJ whole genome shotgun (WGS) entry which is preliminary data.</text>
</comment>
<reference evidence="4 5" key="1">
    <citation type="submission" date="2009-01" db="EMBL/GenBank/DDBJ databases">
        <authorList>
            <person name="Fulton L."/>
            <person name="Clifton S."/>
            <person name="Fulton B."/>
            <person name="Xu J."/>
            <person name="Minx P."/>
            <person name="Pepin K.H."/>
            <person name="Johnson M."/>
            <person name="Bhonagiri V."/>
            <person name="Nash W.E."/>
            <person name="Mardis E.R."/>
            <person name="Wilson R.K."/>
        </authorList>
    </citation>
    <scope>NUCLEOTIDE SEQUENCE [LARGE SCALE GENOMIC DNA]</scope>
    <source>
        <strain evidence="4 5">DSM 3353</strain>
    </source>
</reference>
<dbReference type="InterPro" id="IPR050134">
    <property type="entry name" value="NAD-dep_sirtuin_deacylases"/>
</dbReference>
<dbReference type="GO" id="GO:0046872">
    <property type="term" value="F:metal ion binding"/>
    <property type="evidence" value="ECO:0007669"/>
    <property type="project" value="UniProtKB-KW"/>
</dbReference>
<dbReference type="GO" id="GO:0017136">
    <property type="term" value="F:histone deacetylase activity, NAD-dependent"/>
    <property type="evidence" value="ECO:0007669"/>
    <property type="project" value="TreeGrafter"/>
</dbReference>
<evidence type="ECO:0000256" key="2">
    <source>
        <dbReference type="PROSITE-ProRule" id="PRU00236"/>
    </source>
</evidence>
<feature type="binding site" evidence="2">
    <location>
        <position position="148"/>
    </location>
    <ligand>
        <name>Zn(2+)</name>
        <dbReference type="ChEBI" id="CHEBI:29105"/>
    </ligand>
</feature>
<keyword evidence="2" id="KW-0479">Metal-binding</keyword>
<dbReference type="PANTHER" id="PTHR11085:SF10">
    <property type="entry name" value="NAD-DEPENDENT PROTEIN DEACYLASE SIRTUIN-5, MITOCHONDRIAL-RELATED"/>
    <property type="match status" value="1"/>
</dbReference>
<dbReference type="Proteomes" id="UP000003174">
    <property type="component" value="Unassembled WGS sequence"/>
</dbReference>
<feature type="binding site" evidence="2">
    <location>
        <position position="219"/>
    </location>
    <ligand>
        <name>Zn(2+)</name>
        <dbReference type="ChEBI" id="CHEBI:29105"/>
    </ligand>
</feature>
<name>C0ETF3_9FIRM</name>
<organism evidence="4 5">
    <name type="scientific">Anaerobutyricum hallii DSM 3353</name>
    <dbReference type="NCBI Taxonomy" id="411469"/>
    <lineage>
        <taxon>Bacteria</taxon>
        <taxon>Bacillati</taxon>
        <taxon>Bacillota</taxon>
        <taxon>Clostridia</taxon>
        <taxon>Lachnospirales</taxon>
        <taxon>Lachnospiraceae</taxon>
        <taxon>Anaerobutyricum</taxon>
    </lineage>
</organism>
<dbReference type="GeneID" id="75048304"/>
<feature type="binding site" evidence="2">
    <location>
        <position position="152"/>
    </location>
    <ligand>
        <name>Zn(2+)</name>
        <dbReference type="ChEBI" id="CHEBI:29105"/>
    </ligand>
</feature>
<dbReference type="PANTHER" id="PTHR11085">
    <property type="entry name" value="NAD-DEPENDENT PROTEIN DEACYLASE SIRTUIN-5, MITOCHONDRIAL-RELATED"/>
    <property type="match status" value="1"/>
</dbReference>
<dbReference type="SUPFAM" id="SSF52467">
    <property type="entry name" value="DHS-like NAD/FAD-binding domain"/>
    <property type="match status" value="1"/>
</dbReference>
<keyword evidence="2" id="KW-0862">Zinc</keyword>
<evidence type="ECO:0000313" key="5">
    <source>
        <dbReference type="Proteomes" id="UP000003174"/>
    </source>
</evidence>
<dbReference type="PROSITE" id="PS50305">
    <property type="entry name" value="SIRTUIN"/>
    <property type="match status" value="1"/>
</dbReference>
<dbReference type="InterPro" id="IPR029035">
    <property type="entry name" value="DHS-like_NAD/FAD-binding_dom"/>
</dbReference>
<keyword evidence="1" id="KW-0520">NAD</keyword>
<feature type="binding site" evidence="2">
    <location>
        <position position="222"/>
    </location>
    <ligand>
        <name>Zn(2+)</name>
        <dbReference type="ChEBI" id="CHEBI:29105"/>
    </ligand>
</feature>
<dbReference type="RefSeq" id="WP_005344740.1">
    <property type="nucleotide sequence ID" value="NZ_ACEP01000037.1"/>
</dbReference>
<evidence type="ECO:0000313" key="4">
    <source>
        <dbReference type="EMBL" id="EEG37436.1"/>
    </source>
</evidence>
<evidence type="ECO:0000256" key="1">
    <source>
        <dbReference type="ARBA" id="ARBA00023027"/>
    </source>
</evidence>